<evidence type="ECO:0000256" key="1">
    <source>
        <dbReference type="SAM" id="MobiDB-lite"/>
    </source>
</evidence>
<dbReference type="InterPro" id="IPR023393">
    <property type="entry name" value="START-like_dom_sf"/>
</dbReference>
<keyword evidence="4" id="KW-1185">Reference proteome</keyword>
<proteinExistence type="predicted"/>
<organism evidence="3 4">
    <name type="scientific">Nocardia rhamnosiphila</name>
    <dbReference type="NCBI Taxonomy" id="426716"/>
    <lineage>
        <taxon>Bacteria</taxon>
        <taxon>Bacillati</taxon>
        <taxon>Actinomycetota</taxon>
        <taxon>Actinomycetes</taxon>
        <taxon>Mycobacteriales</taxon>
        <taxon>Nocardiaceae</taxon>
        <taxon>Nocardia</taxon>
    </lineage>
</organism>
<sequence>MAKVLRDTASGVGKAATGTAGRATGAAKSAGSTARKTAEQGSPGDLLRQSVQNLAGTLAQRAVSSLSGGVSGAAGRLNEYAEGQGGGNLLAALTGVEKLSEGASPMRAAMSAGVSKLGKSVKDTVSSAKDAITGGGGKGGKGKKLKLANIVEHIDIGAEVELVYDQWTQFAEFPKFTKKLEQVEQVSDEKLSWTGRVFWSRRTWESTILEQVPFERIIWRSKGAKGYIDGAVTFHELGPHFTRVLVVLEYHPQGLFEKTANIWRAAGRRCRLELKHFERYVMTEAVLRPDDIVGWHGEIRDGEVVEDDESARRREQEEAEGEDTEGEGEGAEDEGAADEEPTDEDEEDEEADEEEADEDEDEERGAEEGGPDDEEAEDSTEDEDREARPSRRARTDRRAATPRRSRTQRGART</sequence>
<dbReference type="CDD" id="cd07817">
    <property type="entry name" value="SRPBCC_8"/>
    <property type="match status" value="1"/>
</dbReference>
<evidence type="ECO:0000259" key="2">
    <source>
        <dbReference type="Pfam" id="PF03364"/>
    </source>
</evidence>
<dbReference type="PANTHER" id="PTHR33824:SF7">
    <property type="entry name" value="POLYKETIDE CYCLASE_DEHYDRASE AND LIPID TRANSPORT SUPERFAMILY PROTEIN"/>
    <property type="match status" value="1"/>
</dbReference>
<dbReference type="Proteomes" id="UP001550628">
    <property type="component" value="Unassembled WGS sequence"/>
</dbReference>
<feature type="compositionally biased region" description="Acidic residues" evidence="1">
    <location>
        <begin position="317"/>
        <end position="384"/>
    </location>
</feature>
<dbReference type="EMBL" id="JBEYBF010000004">
    <property type="protein sequence ID" value="MEU1951914.1"/>
    <property type="molecule type" value="Genomic_DNA"/>
</dbReference>
<protein>
    <submittedName>
        <fullName evidence="3">SRPBCC family protein</fullName>
    </submittedName>
</protein>
<comment type="caution">
    <text evidence="3">The sequence shown here is derived from an EMBL/GenBank/DDBJ whole genome shotgun (WGS) entry which is preliminary data.</text>
</comment>
<feature type="compositionally biased region" description="Basic residues" evidence="1">
    <location>
        <begin position="390"/>
        <end position="413"/>
    </location>
</feature>
<dbReference type="InterPro" id="IPR005031">
    <property type="entry name" value="COQ10_START"/>
</dbReference>
<dbReference type="Pfam" id="PF03364">
    <property type="entry name" value="Polyketide_cyc"/>
    <property type="match status" value="1"/>
</dbReference>
<dbReference type="PANTHER" id="PTHR33824">
    <property type="entry name" value="POLYKETIDE CYCLASE/DEHYDRASE AND LIPID TRANSPORT SUPERFAMILY PROTEIN"/>
    <property type="match status" value="1"/>
</dbReference>
<dbReference type="SUPFAM" id="SSF55961">
    <property type="entry name" value="Bet v1-like"/>
    <property type="match status" value="1"/>
</dbReference>
<feature type="region of interest" description="Disordered" evidence="1">
    <location>
        <begin position="299"/>
        <end position="413"/>
    </location>
</feature>
<evidence type="ECO:0000313" key="3">
    <source>
        <dbReference type="EMBL" id="MEU1951914.1"/>
    </source>
</evidence>
<dbReference type="GeneID" id="96241961"/>
<name>A0ABV2WM05_9NOCA</name>
<reference evidence="3 4" key="1">
    <citation type="submission" date="2024-06" db="EMBL/GenBank/DDBJ databases">
        <title>The Natural Products Discovery Center: Release of the First 8490 Sequenced Strains for Exploring Actinobacteria Biosynthetic Diversity.</title>
        <authorList>
            <person name="Kalkreuter E."/>
            <person name="Kautsar S.A."/>
            <person name="Yang D."/>
            <person name="Bader C.D."/>
            <person name="Teijaro C.N."/>
            <person name="Fluegel L."/>
            <person name="Davis C.M."/>
            <person name="Simpson J.R."/>
            <person name="Lauterbach L."/>
            <person name="Steele A.D."/>
            <person name="Gui C."/>
            <person name="Meng S."/>
            <person name="Li G."/>
            <person name="Viehrig K."/>
            <person name="Ye F."/>
            <person name="Su P."/>
            <person name="Kiefer A.F."/>
            <person name="Nichols A."/>
            <person name="Cepeda A.J."/>
            <person name="Yan W."/>
            <person name="Fan B."/>
            <person name="Jiang Y."/>
            <person name="Adhikari A."/>
            <person name="Zheng C.-J."/>
            <person name="Schuster L."/>
            <person name="Cowan T.M."/>
            <person name="Smanski M.J."/>
            <person name="Chevrette M.G."/>
            <person name="De Carvalho L.P.S."/>
            <person name="Shen B."/>
        </authorList>
    </citation>
    <scope>NUCLEOTIDE SEQUENCE [LARGE SCALE GENOMIC DNA]</scope>
    <source>
        <strain evidence="3 4">NPDC019708</strain>
    </source>
</reference>
<feature type="compositionally biased region" description="Low complexity" evidence="1">
    <location>
        <begin position="8"/>
        <end position="35"/>
    </location>
</feature>
<feature type="domain" description="Coenzyme Q-binding protein COQ10 START" evidence="2">
    <location>
        <begin position="156"/>
        <end position="275"/>
    </location>
</feature>
<gene>
    <name evidence="3" type="ORF">ABZ510_08615</name>
</gene>
<feature type="region of interest" description="Disordered" evidence="1">
    <location>
        <begin position="1"/>
        <end position="45"/>
    </location>
</feature>
<dbReference type="Gene3D" id="3.30.530.20">
    <property type="match status" value="1"/>
</dbReference>
<dbReference type="RefSeq" id="WP_030520259.1">
    <property type="nucleotide sequence ID" value="NZ_JBEYBD010000001.1"/>
</dbReference>
<evidence type="ECO:0000313" key="4">
    <source>
        <dbReference type="Proteomes" id="UP001550628"/>
    </source>
</evidence>
<accession>A0ABV2WM05</accession>
<dbReference type="InterPro" id="IPR047137">
    <property type="entry name" value="ORF3"/>
</dbReference>